<dbReference type="PANTHER" id="PTHR34502:SF4">
    <property type="entry name" value="DUF6594 DOMAIN-CONTAINING PROTEIN"/>
    <property type="match status" value="1"/>
</dbReference>
<feature type="domain" description="DUF6594" evidence="2">
    <location>
        <begin position="4"/>
        <end position="247"/>
    </location>
</feature>
<sequence length="300" mass="33744">MTGYPSFSHLIASDPELFIFRGFKSLSSRNLLHLQSALLEIDTELEELDKEEADRAQTDLDAQMSIQCWEVLSARAKDGDARESLKMDLVRRLQEATKEYQVALIRQNQVMKLPAPDERVFRVFKSWFESEQPFIGDGSKLLKQQQEHGQDFIALSPTSTDSDFLTRSLQNFVGWYSSGMCHETTTQIEYYSARSVSRLVTIITVLAASLVIEAAVVILFLMKNEALRLVMIAAFTSIFAASLAVMSLDAGSFLILGKRTCFCSDRPAQQHICPDYTPIVLGNISRVLVFLFHLLSTPVT</sequence>
<evidence type="ECO:0000313" key="3">
    <source>
        <dbReference type="EMBL" id="WQF76373.1"/>
    </source>
</evidence>
<proteinExistence type="predicted"/>
<dbReference type="KEGG" id="cdet:87937890"/>
<evidence type="ECO:0000259" key="2">
    <source>
        <dbReference type="Pfam" id="PF20237"/>
    </source>
</evidence>
<dbReference type="GeneID" id="87937890"/>
<dbReference type="AlphaFoldDB" id="A0AAX4I037"/>
<dbReference type="RefSeq" id="XP_062773597.1">
    <property type="nucleotide sequence ID" value="XM_062917546.1"/>
</dbReference>
<dbReference type="PANTHER" id="PTHR34502">
    <property type="entry name" value="DUF6594 DOMAIN-CONTAINING PROTEIN-RELATED"/>
    <property type="match status" value="1"/>
</dbReference>
<dbReference type="Proteomes" id="UP001322277">
    <property type="component" value="Chromosome 1"/>
</dbReference>
<protein>
    <recommendedName>
        <fullName evidence="2">DUF6594 domain-containing protein</fullName>
    </recommendedName>
</protein>
<feature type="transmembrane region" description="Helical" evidence="1">
    <location>
        <begin position="229"/>
        <end position="256"/>
    </location>
</feature>
<accession>A0AAX4I037</accession>
<keyword evidence="1" id="KW-0812">Transmembrane</keyword>
<evidence type="ECO:0000313" key="4">
    <source>
        <dbReference type="Proteomes" id="UP001322277"/>
    </source>
</evidence>
<keyword evidence="1" id="KW-1133">Transmembrane helix</keyword>
<organism evidence="3 4">
    <name type="scientific">Colletotrichum destructivum</name>
    <dbReference type="NCBI Taxonomy" id="34406"/>
    <lineage>
        <taxon>Eukaryota</taxon>
        <taxon>Fungi</taxon>
        <taxon>Dikarya</taxon>
        <taxon>Ascomycota</taxon>
        <taxon>Pezizomycotina</taxon>
        <taxon>Sordariomycetes</taxon>
        <taxon>Hypocreomycetidae</taxon>
        <taxon>Glomerellales</taxon>
        <taxon>Glomerellaceae</taxon>
        <taxon>Colletotrichum</taxon>
        <taxon>Colletotrichum destructivum species complex</taxon>
    </lineage>
</organism>
<feature type="transmembrane region" description="Helical" evidence="1">
    <location>
        <begin position="199"/>
        <end position="222"/>
    </location>
</feature>
<name>A0AAX4I037_9PEZI</name>
<dbReference type="InterPro" id="IPR046529">
    <property type="entry name" value="DUF6594"/>
</dbReference>
<dbReference type="Pfam" id="PF20237">
    <property type="entry name" value="DUF6594"/>
    <property type="match status" value="1"/>
</dbReference>
<keyword evidence="4" id="KW-1185">Reference proteome</keyword>
<gene>
    <name evidence="3" type="ORF">CDEST_01387</name>
</gene>
<reference evidence="4" key="1">
    <citation type="journal article" date="2023" name="bioRxiv">
        <title>Complete genome of the Medicago anthracnose fungus, Colletotrichum destructivum, reveals a mini-chromosome-like region within a core chromosome.</title>
        <authorList>
            <person name="Lapalu N."/>
            <person name="Simon A."/>
            <person name="Lu A."/>
            <person name="Plaumann P.-L."/>
            <person name="Amselem J."/>
            <person name="Pigne S."/>
            <person name="Auger A."/>
            <person name="Koch C."/>
            <person name="Dallery J.-F."/>
            <person name="O'Connell R.J."/>
        </authorList>
    </citation>
    <scope>NUCLEOTIDE SEQUENCE [LARGE SCALE GENOMIC DNA]</scope>
    <source>
        <strain evidence="4">CBS 520.97</strain>
    </source>
</reference>
<evidence type="ECO:0000256" key="1">
    <source>
        <dbReference type="SAM" id="Phobius"/>
    </source>
</evidence>
<keyword evidence="1" id="KW-0472">Membrane</keyword>
<dbReference type="EMBL" id="CP137305">
    <property type="protein sequence ID" value="WQF76373.1"/>
    <property type="molecule type" value="Genomic_DNA"/>
</dbReference>